<evidence type="ECO:0000313" key="2">
    <source>
        <dbReference type="Proteomes" id="UP000887013"/>
    </source>
</evidence>
<reference evidence="1" key="1">
    <citation type="submission" date="2020-08" db="EMBL/GenBank/DDBJ databases">
        <title>Multicomponent nature underlies the extraordinary mechanical properties of spider dragline silk.</title>
        <authorList>
            <person name="Kono N."/>
            <person name="Nakamura H."/>
            <person name="Mori M."/>
            <person name="Yoshida Y."/>
            <person name="Ohtoshi R."/>
            <person name="Malay A.D."/>
            <person name="Moran D.A.P."/>
            <person name="Tomita M."/>
            <person name="Numata K."/>
            <person name="Arakawa K."/>
        </authorList>
    </citation>
    <scope>NUCLEOTIDE SEQUENCE</scope>
</reference>
<accession>A0A8X6TXZ5</accession>
<dbReference type="Proteomes" id="UP000887013">
    <property type="component" value="Unassembled WGS sequence"/>
</dbReference>
<protein>
    <submittedName>
        <fullName evidence="1">Uncharacterized protein</fullName>
    </submittedName>
</protein>
<evidence type="ECO:0000313" key="1">
    <source>
        <dbReference type="EMBL" id="GFT59007.1"/>
    </source>
</evidence>
<keyword evidence="2" id="KW-1185">Reference proteome</keyword>
<dbReference type="EMBL" id="BMAW01067286">
    <property type="protein sequence ID" value="GFT59007.1"/>
    <property type="molecule type" value="Genomic_DNA"/>
</dbReference>
<comment type="caution">
    <text evidence="1">The sequence shown here is derived from an EMBL/GenBank/DDBJ whole genome shotgun (WGS) entry which is preliminary data.</text>
</comment>
<organism evidence="1 2">
    <name type="scientific">Nephila pilipes</name>
    <name type="common">Giant wood spider</name>
    <name type="synonym">Nephila maculata</name>
    <dbReference type="NCBI Taxonomy" id="299642"/>
    <lineage>
        <taxon>Eukaryota</taxon>
        <taxon>Metazoa</taxon>
        <taxon>Ecdysozoa</taxon>
        <taxon>Arthropoda</taxon>
        <taxon>Chelicerata</taxon>
        <taxon>Arachnida</taxon>
        <taxon>Araneae</taxon>
        <taxon>Araneomorphae</taxon>
        <taxon>Entelegynae</taxon>
        <taxon>Araneoidea</taxon>
        <taxon>Nephilidae</taxon>
        <taxon>Nephila</taxon>
    </lineage>
</organism>
<sequence>MSGDSNHFKPKLRRDSGKPLLFIMKERLPTSTLPHALHDGHPNALVECPSEENPVYAHYRKGRAPAPQPFTKRGHA</sequence>
<proteinExistence type="predicted"/>
<name>A0A8X6TXZ5_NEPPI</name>
<gene>
    <name evidence="1" type="ORF">NPIL_51961</name>
</gene>
<dbReference type="AlphaFoldDB" id="A0A8X6TXZ5"/>